<dbReference type="AlphaFoldDB" id="A0A3G2JGS3"/>
<evidence type="ECO:0000256" key="1">
    <source>
        <dbReference type="SAM" id="Phobius"/>
    </source>
</evidence>
<gene>
    <name evidence="2" type="ORF">D9753_25125</name>
</gene>
<protein>
    <submittedName>
        <fullName evidence="2">Uncharacterized protein</fullName>
    </submittedName>
</protein>
<sequence length="76" mass="7877">MGCGLAGTVLSIVGGAGPVKAAWAALAVAWVAALGGGVWYWRKGNRKQLKEGRWLLLVLVVAVVNLAARHPGSFPL</sequence>
<dbReference type="Proteomes" id="UP000268329">
    <property type="component" value="Chromosome"/>
</dbReference>
<reference evidence="2 3" key="1">
    <citation type="submission" date="2018-10" db="EMBL/GenBank/DDBJ databases">
        <title>The genome of Streptomyces dangxiongensis Z022.</title>
        <authorList>
            <person name="Zhang B."/>
        </authorList>
    </citation>
    <scope>NUCLEOTIDE SEQUENCE [LARGE SCALE GENOMIC DNA]</scope>
    <source>
        <strain evidence="2 3">Z022</strain>
    </source>
</reference>
<dbReference type="EMBL" id="CP033073">
    <property type="protein sequence ID" value="AYN41616.1"/>
    <property type="molecule type" value="Genomic_DNA"/>
</dbReference>
<proteinExistence type="predicted"/>
<keyword evidence="1" id="KW-1133">Transmembrane helix</keyword>
<keyword evidence="3" id="KW-1185">Reference proteome</keyword>
<keyword evidence="1" id="KW-0812">Transmembrane</keyword>
<accession>A0A3G2JGS3</accession>
<keyword evidence="1" id="KW-0472">Membrane</keyword>
<dbReference type="KEGG" id="sdd:D9753_25125"/>
<feature type="transmembrane region" description="Helical" evidence="1">
    <location>
        <begin position="53"/>
        <end position="70"/>
    </location>
</feature>
<feature type="transmembrane region" description="Helical" evidence="1">
    <location>
        <begin position="21"/>
        <end position="41"/>
    </location>
</feature>
<organism evidence="2 3">
    <name type="scientific">Streptomyces dangxiongensis</name>
    <dbReference type="NCBI Taxonomy" id="1442032"/>
    <lineage>
        <taxon>Bacteria</taxon>
        <taxon>Bacillati</taxon>
        <taxon>Actinomycetota</taxon>
        <taxon>Actinomycetes</taxon>
        <taxon>Kitasatosporales</taxon>
        <taxon>Streptomycetaceae</taxon>
        <taxon>Streptomyces</taxon>
    </lineage>
</organism>
<name>A0A3G2JGS3_9ACTN</name>
<evidence type="ECO:0000313" key="3">
    <source>
        <dbReference type="Proteomes" id="UP000268329"/>
    </source>
</evidence>
<evidence type="ECO:0000313" key="2">
    <source>
        <dbReference type="EMBL" id="AYN41616.1"/>
    </source>
</evidence>